<comment type="caution">
    <text evidence="1">The sequence shown here is derived from an EMBL/GenBank/DDBJ whole genome shotgun (WGS) entry which is preliminary data.</text>
</comment>
<sequence>MLLFDTIGVTAGLIGLNPELTRLTMRTFDRAFSASVTPPSVDDSGPMRFDFPFRGAVMPVPIPVLTAADAAKMKLEVSVYGVF</sequence>
<dbReference type="Proteomes" id="UP000265618">
    <property type="component" value="Unassembled WGS sequence"/>
</dbReference>
<dbReference type="AlphaFoldDB" id="A0A9K3DAP5"/>
<gene>
    <name evidence="1" type="ORF">KIPB_015593</name>
</gene>
<name>A0A9K3DAP5_9EUKA</name>
<proteinExistence type="predicted"/>
<evidence type="ECO:0000313" key="1">
    <source>
        <dbReference type="EMBL" id="GIQ92049.1"/>
    </source>
</evidence>
<feature type="non-terminal residue" evidence="1">
    <location>
        <position position="1"/>
    </location>
</feature>
<reference evidence="1 2" key="1">
    <citation type="journal article" date="2018" name="PLoS ONE">
        <title>The draft genome of Kipferlia bialata reveals reductive genome evolution in fornicate parasites.</title>
        <authorList>
            <person name="Tanifuji G."/>
            <person name="Takabayashi S."/>
            <person name="Kume K."/>
            <person name="Takagi M."/>
            <person name="Nakayama T."/>
            <person name="Kamikawa R."/>
            <person name="Inagaki Y."/>
            <person name="Hashimoto T."/>
        </authorList>
    </citation>
    <scope>NUCLEOTIDE SEQUENCE [LARGE SCALE GENOMIC DNA]</scope>
    <source>
        <strain evidence="1">NY0173</strain>
    </source>
</reference>
<evidence type="ECO:0000313" key="2">
    <source>
        <dbReference type="Proteomes" id="UP000265618"/>
    </source>
</evidence>
<organism evidence="1 2">
    <name type="scientific">Kipferlia bialata</name>
    <dbReference type="NCBI Taxonomy" id="797122"/>
    <lineage>
        <taxon>Eukaryota</taxon>
        <taxon>Metamonada</taxon>
        <taxon>Carpediemonas-like organisms</taxon>
        <taxon>Kipferlia</taxon>
    </lineage>
</organism>
<dbReference type="EMBL" id="BDIP01008857">
    <property type="protein sequence ID" value="GIQ92049.1"/>
    <property type="molecule type" value="Genomic_DNA"/>
</dbReference>
<protein>
    <submittedName>
        <fullName evidence="1">Uncharacterized protein</fullName>
    </submittedName>
</protein>
<accession>A0A9K3DAP5</accession>
<keyword evidence="2" id="KW-1185">Reference proteome</keyword>